<dbReference type="EMBL" id="VTOX01000002">
    <property type="protein sequence ID" value="NKE65556.1"/>
    <property type="molecule type" value="Genomic_DNA"/>
</dbReference>
<comment type="caution">
    <text evidence="2">The sequence shown here is derived from an EMBL/GenBank/DDBJ whole genome shotgun (WGS) entry which is preliminary data.</text>
</comment>
<protein>
    <recommendedName>
        <fullName evidence="4">UrcA family protein</fullName>
    </recommendedName>
</protein>
<accession>A0A7X6I5Q0</accession>
<sequence>MARKPTPNVRFAAAVLMAMIAAVVIAGTATAGESDALLAGSAAAAGKAPPARQIDGLDSQALKRRYLDCERAASDGTLDRASVMSCSVVYEELKQRVFGGSFEALHAWWRQTPDRAAR</sequence>
<dbReference type="AlphaFoldDB" id="A0A7X6I5Q0"/>
<dbReference type="Proteomes" id="UP000521868">
    <property type="component" value="Unassembled WGS sequence"/>
</dbReference>
<keyword evidence="1" id="KW-0732">Signal</keyword>
<proteinExistence type="predicted"/>
<evidence type="ECO:0000313" key="3">
    <source>
        <dbReference type="Proteomes" id="UP000521868"/>
    </source>
</evidence>
<name>A0A7X6I5Q0_9BURK</name>
<feature type="chain" id="PRO_5031416980" description="UrcA family protein" evidence="1">
    <location>
        <begin position="32"/>
        <end position="118"/>
    </location>
</feature>
<reference evidence="2 3" key="1">
    <citation type="journal article" date="2020" name="Nature">
        <title>Bacterial chemolithoautotrophy via manganese oxidation.</title>
        <authorList>
            <person name="Yu H."/>
            <person name="Leadbetter J.R."/>
        </authorList>
    </citation>
    <scope>NUCLEOTIDE SEQUENCE [LARGE SCALE GENOMIC DNA]</scope>
    <source>
        <strain evidence="2 3">RBP-1</strain>
    </source>
</reference>
<gene>
    <name evidence="2" type="ORF">RAMLITH_06950</name>
</gene>
<evidence type="ECO:0008006" key="4">
    <source>
        <dbReference type="Google" id="ProtNLM"/>
    </source>
</evidence>
<dbReference type="RefSeq" id="WP_168106670.1">
    <property type="nucleotide sequence ID" value="NZ_VTOX01000002.1"/>
</dbReference>
<feature type="signal peptide" evidence="1">
    <location>
        <begin position="1"/>
        <end position="31"/>
    </location>
</feature>
<evidence type="ECO:0000313" key="2">
    <source>
        <dbReference type="EMBL" id="NKE65556.1"/>
    </source>
</evidence>
<evidence type="ECO:0000256" key="1">
    <source>
        <dbReference type="SAM" id="SignalP"/>
    </source>
</evidence>
<keyword evidence="3" id="KW-1185">Reference proteome</keyword>
<organism evidence="2 3">
    <name type="scientific">Ramlibacter lithotrophicus</name>
    <dbReference type="NCBI Taxonomy" id="2606681"/>
    <lineage>
        <taxon>Bacteria</taxon>
        <taxon>Pseudomonadati</taxon>
        <taxon>Pseudomonadota</taxon>
        <taxon>Betaproteobacteria</taxon>
        <taxon>Burkholderiales</taxon>
        <taxon>Comamonadaceae</taxon>
        <taxon>Ramlibacter</taxon>
    </lineage>
</organism>